<accession>E9I703</accession>
<dbReference type="HOGENOM" id="CLU_730701_0_0_1"/>
<dbReference type="EMBL" id="GL736826">
    <property type="protein sequence ID" value="EFX60227.1"/>
    <property type="molecule type" value="Genomic_DNA"/>
</dbReference>
<sequence length="379" mass="38582">MPALLALPLAPVLFPGTTAAAVTFLVGSSVYLADGIYGFRRPVSLPRVTGLEGVATLTEKVADYLAAARVPVGFPVPPPLQDPSGAVAGFGIWASSEARRRFAELAELLPNPQSWGLFNSKPKTFQTTAVLAEAMVSGTVPAAGNTAPGTFSFQLGAGLFTQSLISNCTASGSLNQTAEPPIYVSNAVGVSWFSVQGACGPNLWGFDVTLANGSVVRRAVQQATWGLIATTRPISTSFSGSNATAYQPSGVNLQLPAGYVQPAPEVEAEPEALPALVPPAPLPLPGPAPDGEPLPEVEPITEPAELPALPPAIPAAPPLTAPAFPEEPRRINNSGVLIPLAPTPAAITPTDAHYPVPGGAPVGSIAKAPAATLAAIAVE</sequence>
<evidence type="ECO:0000256" key="1">
    <source>
        <dbReference type="SAM" id="SignalP"/>
    </source>
</evidence>
<feature type="non-terminal residue" evidence="2">
    <location>
        <position position="379"/>
    </location>
</feature>
<dbReference type="AlphaFoldDB" id="E9I703"/>
<feature type="chain" id="PRO_5003238561" evidence="1">
    <location>
        <begin position="20"/>
        <end position="379"/>
    </location>
</feature>
<organism evidence="2 3">
    <name type="scientific">Daphnia pulex</name>
    <name type="common">Water flea</name>
    <dbReference type="NCBI Taxonomy" id="6669"/>
    <lineage>
        <taxon>Eukaryota</taxon>
        <taxon>Metazoa</taxon>
        <taxon>Ecdysozoa</taxon>
        <taxon>Arthropoda</taxon>
        <taxon>Crustacea</taxon>
        <taxon>Branchiopoda</taxon>
        <taxon>Diplostraca</taxon>
        <taxon>Cladocera</taxon>
        <taxon>Anomopoda</taxon>
        <taxon>Daphniidae</taxon>
        <taxon>Daphnia</taxon>
    </lineage>
</organism>
<gene>
    <name evidence="2" type="ORF">DAPPUDRAFT_278579</name>
</gene>
<dbReference type="STRING" id="6669.E9I703"/>
<protein>
    <submittedName>
        <fullName evidence="2">Uncharacterized protein</fullName>
    </submittedName>
</protein>
<dbReference type="InParanoid" id="E9I703"/>
<dbReference type="Proteomes" id="UP000000305">
    <property type="component" value="Unassembled WGS sequence"/>
</dbReference>
<keyword evidence="1" id="KW-0732">Signal</keyword>
<name>E9I703_DAPPU</name>
<keyword evidence="3" id="KW-1185">Reference proteome</keyword>
<evidence type="ECO:0000313" key="2">
    <source>
        <dbReference type="EMBL" id="EFX60227.1"/>
    </source>
</evidence>
<dbReference type="KEGG" id="dpx:DAPPUDRAFT_278579"/>
<proteinExistence type="predicted"/>
<feature type="signal peptide" evidence="1">
    <location>
        <begin position="1"/>
        <end position="19"/>
    </location>
</feature>
<reference evidence="2 3" key="1">
    <citation type="journal article" date="2011" name="Science">
        <title>The ecoresponsive genome of Daphnia pulex.</title>
        <authorList>
            <person name="Colbourne J.K."/>
            <person name="Pfrender M.E."/>
            <person name="Gilbert D."/>
            <person name="Thomas W.K."/>
            <person name="Tucker A."/>
            <person name="Oakley T.H."/>
            <person name="Tokishita S."/>
            <person name="Aerts A."/>
            <person name="Arnold G.J."/>
            <person name="Basu M.K."/>
            <person name="Bauer D.J."/>
            <person name="Caceres C.E."/>
            <person name="Carmel L."/>
            <person name="Casola C."/>
            <person name="Choi J.H."/>
            <person name="Detter J.C."/>
            <person name="Dong Q."/>
            <person name="Dusheyko S."/>
            <person name="Eads B.D."/>
            <person name="Frohlich T."/>
            <person name="Geiler-Samerotte K.A."/>
            <person name="Gerlach D."/>
            <person name="Hatcher P."/>
            <person name="Jogdeo S."/>
            <person name="Krijgsveld J."/>
            <person name="Kriventseva E.V."/>
            <person name="Kultz D."/>
            <person name="Laforsch C."/>
            <person name="Lindquist E."/>
            <person name="Lopez J."/>
            <person name="Manak J.R."/>
            <person name="Muller J."/>
            <person name="Pangilinan J."/>
            <person name="Patwardhan R.P."/>
            <person name="Pitluck S."/>
            <person name="Pritham E.J."/>
            <person name="Rechtsteiner A."/>
            <person name="Rho M."/>
            <person name="Rogozin I.B."/>
            <person name="Sakarya O."/>
            <person name="Salamov A."/>
            <person name="Schaack S."/>
            <person name="Shapiro H."/>
            <person name="Shiga Y."/>
            <person name="Skalitzky C."/>
            <person name="Smith Z."/>
            <person name="Souvorov A."/>
            <person name="Sung W."/>
            <person name="Tang Z."/>
            <person name="Tsuchiya D."/>
            <person name="Tu H."/>
            <person name="Vos H."/>
            <person name="Wang M."/>
            <person name="Wolf Y.I."/>
            <person name="Yamagata H."/>
            <person name="Yamada T."/>
            <person name="Ye Y."/>
            <person name="Shaw J.R."/>
            <person name="Andrews J."/>
            <person name="Crease T.J."/>
            <person name="Tang H."/>
            <person name="Lucas S.M."/>
            <person name="Robertson H.M."/>
            <person name="Bork P."/>
            <person name="Koonin E.V."/>
            <person name="Zdobnov E.M."/>
            <person name="Grigoriev I.V."/>
            <person name="Lynch M."/>
            <person name="Boore J.L."/>
        </authorList>
    </citation>
    <scope>NUCLEOTIDE SEQUENCE [LARGE SCALE GENOMIC DNA]</scope>
</reference>
<evidence type="ECO:0000313" key="3">
    <source>
        <dbReference type="Proteomes" id="UP000000305"/>
    </source>
</evidence>